<evidence type="ECO:0000313" key="4">
    <source>
        <dbReference type="Proteomes" id="UP000580718"/>
    </source>
</evidence>
<dbReference type="Proteomes" id="UP000247602">
    <property type="component" value="Unassembled WGS sequence"/>
</dbReference>
<reference evidence="2 3" key="1">
    <citation type="submission" date="2018-06" db="EMBL/GenBank/DDBJ databases">
        <title>Draft genome sequence of Modestobacter versicolor CP153-2.</title>
        <authorList>
            <person name="Gundlapally S.R."/>
        </authorList>
    </citation>
    <scope>NUCLEOTIDE SEQUENCE [LARGE SCALE GENOMIC DNA]</scope>
    <source>
        <strain evidence="2 3">CP153-2</strain>
    </source>
</reference>
<accession>A0A323VEK6</accession>
<name>A0A323VEK6_9ACTN</name>
<sequence length="157" mass="17678">MDEGWMPGDAGLAEALGVDPRTALRALGGGWRPAEVHGRAWPLDRWSDARWFVTGEPHQVLAGIDHAALVLARPVLRWEPQPVLGWTDEREFSRDDVVYQPDLIAETVEEIARQSRRRFRWCRTCHTVHAPGEMADRDDCLSCAAAYRGVVLHTRSA</sequence>
<dbReference type="EMBL" id="JACIBU010000001">
    <property type="protein sequence ID" value="MBB3674374.1"/>
    <property type="molecule type" value="Genomic_DNA"/>
</dbReference>
<protein>
    <submittedName>
        <fullName evidence="2">Uncharacterized protein</fullName>
    </submittedName>
</protein>
<dbReference type="AlphaFoldDB" id="A0A323VEK6"/>
<dbReference type="RefSeq" id="WP_110550598.1">
    <property type="nucleotide sequence ID" value="NZ_JACIBU010000001.1"/>
</dbReference>
<dbReference type="EMBL" id="QKNV01000012">
    <property type="protein sequence ID" value="PZA23085.1"/>
    <property type="molecule type" value="Genomic_DNA"/>
</dbReference>
<comment type="caution">
    <text evidence="2">The sequence shown here is derived from an EMBL/GenBank/DDBJ whole genome shotgun (WGS) entry which is preliminary data.</text>
</comment>
<organism evidence="2 3">
    <name type="scientific">Modestobacter versicolor</name>
    <dbReference type="NCBI Taxonomy" id="429133"/>
    <lineage>
        <taxon>Bacteria</taxon>
        <taxon>Bacillati</taxon>
        <taxon>Actinomycetota</taxon>
        <taxon>Actinomycetes</taxon>
        <taxon>Geodermatophilales</taxon>
        <taxon>Geodermatophilaceae</taxon>
        <taxon>Modestobacter</taxon>
    </lineage>
</organism>
<evidence type="ECO:0000313" key="2">
    <source>
        <dbReference type="EMBL" id="PZA23085.1"/>
    </source>
</evidence>
<gene>
    <name evidence="2" type="ORF">DMO24_01555</name>
    <name evidence="1" type="ORF">FHX36_000109</name>
</gene>
<proteinExistence type="predicted"/>
<keyword evidence="3" id="KW-1185">Reference proteome</keyword>
<reference evidence="1 4" key="2">
    <citation type="submission" date="2020-08" db="EMBL/GenBank/DDBJ databases">
        <title>Sequencing the genomes of 1000 actinobacteria strains.</title>
        <authorList>
            <person name="Klenk H.-P."/>
        </authorList>
    </citation>
    <scope>NUCLEOTIDE SEQUENCE [LARGE SCALE GENOMIC DNA]</scope>
    <source>
        <strain evidence="1 4">DSM 16678</strain>
    </source>
</reference>
<dbReference type="OrthoDB" id="5196826at2"/>
<evidence type="ECO:0000313" key="3">
    <source>
        <dbReference type="Proteomes" id="UP000247602"/>
    </source>
</evidence>
<evidence type="ECO:0000313" key="1">
    <source>
        <dbReference type="EMBL" id="MBB3674374.1"/>
    </source>
</evidence>
<dbReference type="Proteomes" id="UP000580718">
    <property type="component" value="Unassembled WGS sequence"/>
</dbReference>